<evidence type="ECO:0000256" key="1">
    <source>
        <dbReference type="ARBA" id="ARBA00005417"/>
    </source>
</evidence>
<evidence type="ECO:0000256" key="2">
    <source>
        <dbReference type="ARBA" id="ARBA00022448"/>
    </source>
</evidence>
<evidence type="ECO:0000259" key="12">
    <source>
        <dbReference type="PROSITE" id="PS51371"/>
    </source>
</evidence>
<keyword evidence="2 10" id="KW-0813">Transport</keyword>
<feature type="domain" description="CBS" evidence="12">
    <location>
        <begin position="255"/>
        <end position="311"/>
    </location>
</feature>
<dbReference type="GO" id="GO:0006865">
    <property type="term" value="P:amino acid transport"/>
    <property type="evidence" value="ECO:0007669"/>
    <property type="project" value="UniProtKB-UniRule"/>
</dbReference>
<feature type="domain" description="ABC transporter" evidence="11">
    <location>
        <begin position="2"/>
        <end position="236"/>
    </location>
</feature>
<sequence length="381" mass="43478">MLKFDHVSKIYKGGKRAVDDLNLEFESGRFIVFIGPSGCGKTTTMKMINRLIEPTEGTIYINGKNIKNTDPVKLRREIGYVIQQIGLFPHMTIQQNISLVPRLLKWPEEKQRERAKELLQLVDMPEEFLDRYPHELSGGQQQRIGVLRALAADQPLILMDEPFGALDPITRDSLQEELKKLQKELGKTIVFVTHDMDEAIKLADQIVIMRDGKLVQTGTPDEILREPANEFVETFIGKERLLQARPNIQTVEQIMSPKAVTVTGDKTLTEAIQIMKERRVDSLLVVDSRKVLLGYIDVEIIDRNRRKPVLVKDMVETNLIAVEKDTLIRDTVRKILKRGIKYVPVVDHEHRLVGIVTRASLVDIVYDSIWGEEEAVSEIIS</sequence>
<dbReference type="AlphaFoldDB" id="A0A150KB48"/>
<dbReference type="CDD" id="cd03295">
    <property type="entry name" value="ABC_OpuCA_Osmoprotection"/>
    <property type="match status" value="1"/>
</dbReference>
<dbReference type="NCBIfam" id="TIGR01186">
    <property type="entry name" value="proV"/>
    <property type="match status" value="1"/>
</dbReference>
<dbReference type="SUPFAM" id="SSF54631">
    <property type="entry name" value="CBS-domain pair"/>
    <property type="match status" value="1"/>
</dbReference>
<dbReference type="EMBL" id="LQYG01000004">
    <property type="protein sequence ID" value="KYC66772.1"/>
    <property type="molecule type" value="Genomic_DNA"/>
</dbReference>
<keyword evidence="10" id="KW-0472">Membrane</keyword>
<dbReference type="InterPro" id="IPR003439">
    <property type="entry name" value="ABC_transporter-like_ATP-bd"/>
</dbReference>
<dbReference type="OMA" id="MYEFNRA"/>
<comment type="catalytic activity">
    <reaction evidence="7">
        <text>a quaternary ammonium(out) + ATP + H2O = a quaternary ammonium(in) + ADP + phosphate + H(+)</text>
        <dbReference type="Rhea" id="RHEA:11036"/>
        <dbReference type="ChEBI" id="CHEBI:15377"/>
        <dbReference type="ChEBI" id="CHEBI:15378"/>
        <dbReference type="ChEBI" id="CHEBI:30616"/>
        <dbReference type="ChEBI" id="CHEBI:35267"/>
        <dbReference type="ChEBI" id="CHEBI:43474"/>
        <dbReference type="ChEBI" id="CHEBI:456216"/>
        <dbReference type="EC" id="7.6.2.9"/>
    </reaction>
</comment>
<evidence type="ECO:0000256" key="3">
    <source>
        <dbReference type="ARBA" id="ARBA00022737"/>
    </source>
</evidence>
<dbReference type="InterPro" id="IPR027417">
    <property type="entry name" value="P-loop_NTPase"/>
</dbReference>
<keyword evidence="4 10" id="KW-0547">Nucleotide-binding</keyword>
<dbReference type="EC" id="7.6.2.9" evidence="10"/>
<dbReference type="RefSeq" id="WP_013858382.1">
    <property type="nucleotide sequence ID" value="NZ_JARTFE010000012.1"/>
</dbReference>
<evidence type="ECO:0000259" key="11">
    <source>
        <dbReference type="PROSITE" id="PS50893"/>
    </source>
</evidence>
<dbReference type="Gene3D" id="3.40.50.300">
    <property type="entry name" value="P-loop containing nucleotide triphosphate hydrolases"/>
    <property type="match status" value="1"/>
</dbReference>
<dbReference type="InterPro" id="IPR005892">
    <property type="entry name" value="Gly-betaine_transp_ATP-bd"/>
</dbReference>
<dbReference type="InterPro" id="IPR003593">
    <property type="entry name" value="AAA+_ATPase"/>
</dbReference>
<dbReference type="InterPro" id="IPR000644">
    <property type="entry name" value="CBS_dom"/>
</dbReference>
<evidence type="ECO:0000256" key="7">
    <source>
        <dbReference type="ARBA" id="ARBA00052482"/>
    </source>
</evidence>
<dbReference type="GO" id="GO:0005524">
    <property type="term" value="F:ATP binding"/>
    <property type="evidence" value="ECO:0007669"/>
    <property type="project" value="UniProtKB-UniRule"/>
</dbReference>
<keyword evidence="3" id="KW-0677">Repeat</keyword>
<comment type="caution">
    <text evidence="13">The sequence shown here is derived from an EMBL/GenBank/DDBJ whole genome shotgun (WGS) entry which is preliminary data.</text>
</comment>
<comment type="similarity">
    <text evidence="1 10">Belongs to the ABC transporter superfamily.</text>
</comment>
<evidence type="ECO:0000313" key="14">
    <source>
        <dbReference type="Proteomes" id="UP000075288"/>
    </source>
</evidence>
<proteinExistence type="inferred from homology"/>
<dbReference type="SMART" id="SM00382">
    <property type="entry name" value="AAA"/>
    <property type="match status" value="1"/>
</dbReference>
<evidence type="ECO:0000256" key="8">
    <source>
        <dbReference type="ARBA" id="ARBA00063934"/>
    </source>
</evidence>
<keyword evidence="10" id="KW-0997">Cell inner membrane</keyword>
<dbReference type="PANTHER" id="PTHR43117">
    <property type="entry name" value="OSMOPROTECTANT IMPORT ATP-BINDING PROTEIN OSMV"/>
    <property type="match status" value="1"/>
</dbReference>
<dbReference type="Proteomes" id="UP000075288">
    <property type="component" value="Unassembled WGS sequence"/>
</dbReference>
<evidence type="ECO:0000256" key="4">
    <source>
        <dbReference type="ARBA" id="ARBA00022741"/>
    </source>
</evidence>
<dbReference type="GO" id="GO:0015418">
    <property type="term" value="F:ABC-type quaternary ammonium compound transporting activity"/>
    <property type="evidence" value="ECO:0007669"/>
    <property type="project" value="UniProtKB-EC"/>
</dbReference>
<protein>
    <recommendedName>
        <fullName evidence="10">Quaternary amine transport ATP-binding protein</fullName>
        <ecNumber evidence="10">7.6.2.9</ecNumber>
    </recommendedName>
</protein>
<evidence type="ECO:0000256" key="5">
    <source>
        <dbReference type="ARBA" id="ARBA00022840"/>
    </source>
</evidence>
<comment type="subunit">
    <text evidence="10">The complex is probably composed of two ATP-binding proteins, two transmembrane proteins and a solute-binding protein.</text>
</comment>
<dbReference type="InterPro" id="IPR046342">
    <property type="entry name" value="CBS_dom_sf"/>
</dbReference>
<comment type="subcellular location">
    <subcellularLocation>
        <location evidence="10">Cell inner membrane</location>
        <topology evidence="10">Peripheral membrane protein</topology>
    </subcellularLocation>
</comment>
<gene>
    <name evidence="13" type="ORF">B4098_0803</name>
</gene>
<keyword evidence="5 10" id="KW-0067">ATP-binding</keyword>
<dbReference type="GO" id="GO:0005886">
    <property type="term" value="C:plasma membrane"/>
    <property type="evidence" value="ECO:0007669"/>
    <property type="project" value="UniProtKB-SubCell"/>
</dbReference>
<keyword evidence="10" id="KW-1003">Cell membrane</keyword>
<dbReference type="Pfam" id="PF00005">
    <property type="entry name" value="ABC_tran"/>
    <property type="match status" value="1"/>
</dbReference>
<dbReference type="SUPFAM" id="SSF52540">
    <property type="entry name" value="P-loop containing nucleoside triphosphate hydrolases"/>
    <property type="match status" value="1"/>
</dbReference>
<dbReference type="PANTHER" id="PTHR43117:SF3">
    <property type="entry name" value="CHOLINE TRANSPORT ATP-BINDING PROTEIN OPUBA"/>
    <property type="match status" value="1"/>
</dbReference>
<dbReference type="PROSITE" id="PS50893">
    <property type="entry name" value="ABC_TRANSPORTER_2"/>
    <property type="match status" value="1"/>
</dbReference>
<evidence type="ECO:0000313" key="13">
    <source>
        <dbReference type="EMBL" id="KYC66772.1"/>
    </source>
</evidence>
<evidence type="ECO:0000256" key="10">
    <source>
        <dbReference type="RuleBase" id="RU369116"/>
    </source>
</evidence>
<dbReference type="Pfam" id="PF00571">
    <property type="entry name" value="CBS"/>
    <property type="match status" value="2"/>
</dbReference>
<dbReference type="PROSITE" id="PS51371">
    <property type="entry name" value="CBS"/>
    <property type="match status" value="2"/>
</dbReference>
<dbReference type="FunFam" id="3.40.50.300:FF:000425">
    <property type="entry name" value="Probable ABC transporter, ATP-binding subunit"/>
    <property type="match status" value="1"/>
</dbReference>
<comment type="subunit">
    <text evidence="8">The complex is composed of two ATP-binding proteins (OpuCA), two transmembrane proteins (OpuCB and OpuCD) and a solute-binding protein (OpuCC).</text>
</comment>
<accession>A0A150KB48</accession>
<dbReference type="SMART" id="SM00116">
    <property type="entry name" value="CBS"/>
    <property type="match status" value="2"/>
</dbReference>
<dbReference type="PROSITE" id="PS00211">
    <property type="entry name" value="ABC_TRANSPORTER_1"/>
    <property type="match status" value="1"/>
</dbReference>
<feature type="domain" description="CBS" evidence="12">
    <location>
        <begin position="314"/>
        <end position="373"/>
    </location>
</feature>
<reference evidence="13 14" key="1">
    <citation type="submission" date="2016-01" db="EMBL/GenBank/DDBJ databases">
        <title>Genome Sequences of Twelve Sporeforming Bacillus Species Isolated from Foods.</title>
        <authorList>
            <person name="Berendsen E.M."/>
            <person name="Wells-Bennik M.H."/>
            <person name="Krawcyk A.O."/>
            <person name="De Jong A."/>
            <person name="Holsappel S."/>
            <person name="Eijlander R.T."/>
            <person name="Kuipers O.P."/>
        </authorList>
    </citation>
    <scope>NUCLEOTIDE SEQUENCE [LARGE SCALE GENOMIC DNA]</scope>
    <source>
        <strain evidence="13 14">B4098</strain>
    </source>
</reference>
<evidence type="ECO:0000256" key="9">
    <source>
        <dbReference type="PROSITE-ProRule" id="PRU00703"/>
    </source>
</evidence>
<dbReference type="Gene3D" id="3.10.580.10">
    <property type="entry name" value="CBS-domain"/>
    <property type="match status" value="1"/>
</dbReference>
<dbReference type="InterPro" id="IPR017871">
    <property type="entry name" value="ABC_transporter-like_CS"/>
</dbReference>
<evidence type="ECO:0000256" key="6">
    <source>
        <dbReference type="ARBA" id="ARBA00023122"/>
    </source>
</evidence>
<keyword evidence="6 9" id="KW-0129">CBS domain</keyword>
<organism evidence="13 14">
    <name type="scientific">Heyndrickxia coagulans</name>
    <name type="common">Weizmannia coagulans</name>
    <dbReference type="NCBI Taxonomy" id="1398"/>
    <lineage>
        <taxon>Bacteria</taxon>
        <taxon>Bacillati</taxon>
        <taxon>Bacillota</taxon>
        <taxon>Bacilli</taxon>
        <taxon>Bacillales</taxon>
        <taxon>Bacillaceae</taxon>
        <taxon>Heyndrickxia</taxon>
    </lineage>
</organism>
<dbReference type="GO" id="GO:0031460">
    <property type="term" value="P:glycine betaine transport"/>
    <property type="evidence" value="ECO:0007669"/>
    <property type="project" value="InterPro"/>
</dbReference>
<dbReference type="CDD" id="cd04583">
    <property type="entry name" value="CBS_pair_ABC_OpuCA_assoc"/>
    <property type="match status" value="1"/>
</dbReference>
<name>A0A150KB48_HEYCO</name>
<dbReference type="PATRIC" id="fig|1398.26.peg.3146"/>
<dbReference type="GO" id="GO:0016887">
    <property type="term" value="F:ATP hydrolysis activity"/>
    <property type="evidence" value="ECO:0007669"/>
    <property type="project" value="UniProtKB-UniRule"/>
</dbReference>